<dbReference type="EMBL" id="AOLO01000005">
    <property type="protein sequence ID" value="EMA03534.1"/>
    <property type="molecule type" value="Genomic_DNA"/>
</dbReference>
<reference evidence="2 7" key="4">
    <citation type="submission" date="2014-04" db="EMBL/GenBank/DDBJ databases">
        <title>Transcriptional profiles of Haloferax mediterranei on the basis of nitrogen availability.</title>
        <authorList>
            <person name="Bautista V."/>
        </authorList>
    </citation>
    <scope>NUCLEOTIDE SEQUENCE [LARGE SCALE GENOMIC DNA]</scope>
    <source>
        <strain evidence="2">ATCC 33500</strain>
        <strain evidence="7">ATCC 33500 / DSM 1411 / JCM 8866 / NBRC 14739 / NCIMB 2177 / R-4</strain>
    </source>
</reference>
<dbReference type="KEGG" id="hme:HFX_1312"/>
<dbReference type="Proteomes" id="UP000011603">
    <property type="component" value="Unassembled WGS sequence"/>
</dbReference>
<evidence type="ECO:0000313" key="6">
    <source>
        <dbReference type="Proteomes" id="UP000011603"/>
    </source>
</evidence>
<reference evidence="4 8" key="6">
    <citation type="submission" date="2019-04" db="EMBL/GenBank/DDBJ databases">
        <title>Methylomes of two halophilic Archaea, Haloarcula marismortui and Haloferax mediterranei.</title>
        <authorList>
            <person name="DasSarma S."/>
            <person name="DasSarma P."/>
            <person name="DasSarma S."/>
            <person name="Fomenkov A."/>
            <person name="Vincze T."/>
            <person name="Anton B.P."/>
            <person name="Roberts R.J."/>
        </authorList>
    </citation>
    <scope>NUCLEOTIDE SEQUENCE [LARGE SCALE GENOMIC DNA]</scope>
    <source>
        <strain evidence="4">ATCC 33500</strain>
        <strain evidence="8">ATCC 33500 / DSM 1411 / JCM 8866 / NBRC 14739 / NCIMB 2177 / R-4</strain>
    </source>
</reference>
<name>I3R463_HALMT</name>
<keyword evidence="6" id="KW-1185">Reference proteome</keyword>
<sequence length="208" mass="21780">MRRFSIVLFALLASVLAVSATPVSAADAGLELASRNTTSSDFNDATTLEGFEVKSSGDGELVAASGISTSVPDSFEDGDIAEYGGSTSYASVISNSTFDGSKVLNMESDGSHQTISSTDTGSAPVRGTTWRVGYYAVGSGNRGSFLWATSQEDASPTGYALSVRWPDDKIQLIRTDGDTSPWTNGEVLDEANLELSGYTDEKLTAVIS</sequence>
<protein>
    <submittedName>
        <fullName evidence="1">Uncharacterized protein</fullName>
    </submittedName>
</protein>
<evidence type="ECO:0000313" key="5">
    <source>
        <dbReference type="Proteomes" id="UP000006469"/>
    </source>
</evidence>
<accession>I3R463</accession>
<organism evidence="1 5">
    <name type="scientific">Haloferax mediterranei (strain ATCC 33500 / DSM 1411 / JCM 8866 / NBRC 14739 / NCIMB 2177 / R-4)</name>
    <name type="common">Halobacterium mediterranei</name>
    <dbReference type="NCBI Taxonomy" id="523841"/>
    <lineage>
        <taxon>Archaea</taxon>
        <taxon>Methanobacteriati</taxon>
        <taxon>Methanobacteriota</taxon>
        <taxon>Stenosarchaea group</taxon>
        <taxon>Halobacteria</taxon>
        <taxon>Halobacteriales</taxon>
        <taxon>Haloferacaceae</taxon>
        <taxon>Haloferax</taxon>
    </lineage>
</organism>
<dbReference type="PATRIC" id="fig|523841.21.peg.799"/>
<reference evidence="1" key="1">
    <citation type="journal article" date="2012" name="Appl. Environ. Microbiol.">
        <title>Identification of the haloarchaeal phasin (PhaP) that functions in polyhydroxyalkanoate accumulation and granule formation in Haloferax mediterranei.</title>
        <authorList>
            <person name="Cai S."/>
            <person name="Cai L."/>
            <person name="Liu H."/>
            <person name="Liu X."/>
            <person name="Han J."/>
            <person name="Zhou J."/>
            <person name="Xiang H."/>
        </authorList>
    </citation>
    <scope>NUCLEOTIDE SEQUENCE</scope>
    <source>
        <strain evidence="1">CGMCC 1.2087</strain>
    </source>
</reference>
<proteinExistence type="predicted"/>
<dbReference type="STRING" id="523841.HFX_1312"/>
<gene>
    <name evidence="1" type="ordered locus">HFX_1312</name>
    <name evidence="2" type="ORF">BM92_02625</name>
    <name evidence="3" type="ORF">C439_03945</name>
    <name evidence="4" type="ORF">E6P09_09570</name>
</gene>
<dbReference type="Proteomes" id="UP000006469">
    <property type="component" value="Chromosome"/>
</dbReference>
<dbReference type="RefSeq" id="WP_004057225.1">
    <property type="nucleotide sequence ID" value="NC_017941.2"/>
</dbReference>
<dbReference type="Proteomes" id="UP000299011">
    <property type="component" value="Chromosome"/>
</dbReference>
<reference evidence="3 6" key="3">
    <citation type="journal article" date="2014" name="PLoS Genet.">
        <title>Phylogenetically driven sequencing of extremely halophilic archaea reveals strategies for static and dynamic osmo-response.</title>
        <authorList>
            <person name="Becker E.A."/>
            <person name="Seitzer P.M."/>
            <person name="Tritt A."/>
            <person name="Larsen D."/>
            <person name="Krusor M."/>
            <person name="Yao A.I."/>
            <person name="Wu D."/>
            <person name="Madern D."/>
            <person name="Eisen J.A."/>
            <person name="Darling A.E."/>
            <person name="Facciotti M.T."/>
        </authorList>
    </citation>
    <scope>NUCLEOTIDE SEQUENCE [LARGE SCALE GENOMIC DNA]</scope>
    <source>
        <strain evidence="3">ATCC 33500</strain>
        <strain evidence="6">ATCC 33500 / DSM 1411 / JCM 8866 / NBRC 14739 / NCIMB 2177 / R-4</strain>
    </source>
</reference>
<dbReference type="EMBL" id="CP007551">
    <property type="protein sequence ID" value="AHZ21617.1"/>
    <property type="molecule type" value="Genomic_DNA"/>
</dbReference>
<dbReference type="Proteomes" id="UP000027075">
    <property type="component" value="Chromosome"/>
</dbReference>
<dbReference type="GeneID" id="40156665"/>
<reference evidence="1 5" key="2">
    <citation type="journal article" date="2012" name="J. Bacteriol.">
        <title>Complete genome sequence of the metabolically versatile halophilic archaeon Haloferax mediterranei, a poly(3-hydroxybutyrate-co-3-hydroxyvalerate) producer.</title>
        <authorList>
            <person name="Han J."/>
            <person name="Zhang F."/>
            <person name="Hou J."/>
            <person name="Liu X."/>
            <person name="Li M."/>
            <person name="Liu H."/>
            <person name="Cai L."/>
            <person name="Zhang B."/>
            <person name="Chen Y."/>
            <person name="Zhou J."/>
            <person name="Hu S."/>
            <person name="Xiang H."/>
        </authorList>
    </citation>
    <scope>NUCLEOTIDE SEQUENCE [LARGE SCALE GENOMIC DNA]</scope>
    <source>
        <strain evidence="5">ATCC 33500 / DSM 1411 / JCM 8866 / NBRC 14739 / NCIMB 2177 / R-4</strain>
        <strain evidence="1">CGMCC 1.2087</strain>
    </source>
</reference>
<evidence type="ECO:0000313" key="7">
    <source>
        <dbReference type="Proteomes" id="UP000027075"/>
    </source>
</evidence>
<evidence type="ECO:0000313" key="3">
    <source>
        <dbReference type="EMBL" id="EMA03534.1"/>
    </source>
</evidence>
<evidence type="ECO:0000313" key="8">
    <source>
        <dbReference type="Proteomes" id="UP000299011"/>
    </source>
</evidence>
<dbReference type="HOGENOM" id="CLU_1318495_0_0_2"/>
<evidence type="ECO:0000313" key="1">
    <source>
        <dbReference type="EMBL" id="AFK19023.1"/>
    </source>
</evidence>
<evidence type="ECO:0000313" key="4">
    <source>
        <dbReference type="EMBL" id="QCQ75500.1"/>
    </source>
</evidence>
<dbReference type="EMBL" id="CP039139">
    <property type="protein sequence ID" value="QCQ75500.1"/>
    <property type="molecule type" value="Genomic_DNA"/>
</dbReference>
<dbReference type="AlphaFoldDB" id="I3R463"/>
<dbReference type="EMBL" id="CP001868">
    <property type="protein sequence ID" value="AFK19023.1"/>
    <property type="molecule type" value="Genomic_DNA"/>
</dbReference>
<reference evidence="1" key="5">
    <citation type="submission" date="2014-05" db="EMBL/GenBank/DDBJ databases">
        <authorList>
            <person name="Wang L."/>
            <person name="Yang H."/>
            <person name="Xiang H."/>
        </authorList>
    </citation>
    <scope>NUCLEOTIDE SEQUENCE</scope>
    <source>
        <strain evidence="1">CGMCC 1.2087</strain>
    </source>
</reference>
<dbReference type="PaxDb" id="523841-HFX_1312"/>
<evidence type="ECO:0000313" key="2">
    <source>
        <dbReference type="EMBL" id="AHZ21617.1"/>
    </source>
</evidence>